<feature type="non-terminal residue" evidence="1">
    <location>
        <position position="252"/>
    </location>
</feature>
<proteinExistence type="predicted"/>
<reference evidence="1" key="1">
    <citation type="submission" date="2022-07" db="EMBL/GenBank/DDBJ databases">
        <title>Phylogenomic reconstructions and comparative analyses of Kickxellomycotina fungi.</title>
        <authorList>
            <person name="Reynolds N.K."/>
            <person name="Stajich J.E."/>
            <person name="Barry K."/>
            <person name="Grigoriev I.V."/>
            <person name="Crous P."/>
            <person name="Smith M.E."/>
        </authorList>
    </citation>
    <scope>NUCLEOTIDE SEQUENCE</scope>
    <source>
        <strain evidence="1">NRRL 5244</strain>
    </source>
</reference>
<dbReference type="Proteomes" id="UP001150603">
    <property type="component" value="Unassembled WGS sequence"/>
</dbReference>
<comment type="caution">
    <text evidence="1">The sequence shown here is derived from an EMBL/GenBank/DDBJ whole genome shotgun (WGS) entry which is preliminary data.</text>
</comment>
<organism evidence="1 2">
    <name type="scientific">Linderina macrospora</name>
    <dbReference type="NCBI Taxonomy" id="4868"/>
    <lineage>
        <taxon>Eukaryota</taxon>
        <taxon>Fungi</taxon>
        <taxon>Fungi incertae sedis</taxon>
        <taxon>Zoopagomycota</taxon>
        <taxon>Kickxellomycotina</taxon>
        <taxon>Kickxellomycetes</taxon>
        <taxon>Kickxellales</taxon>
        <taxon>Kickxellaceae</taxon>
        <taxon>Linderina</taxon>
    </lineage>
</organism>
<gene>
    <name evidence="1" type="primary">HGT20_3</name>
    <name evidence="1" type="ORF">FBU59_005684</name>
</gene>
<evidence type="ECO:0000313" key="2">
    <source>
        <dbReference type="Proteomes" id="UP001150603"/>
    </source>
</evidence>
<sequence>MSTDTGPGIEVSSQSESRPPSVKAGAKRTSLYAYKDNSGELSELSGEDSRGSHMNRMLFACASVAALSSINYGWVIGSVNIPSLVIQECSSGPEEWKAGFPSCLPMGSTIWGLVVAFTPLGAWAGSLFSGKFADRFGRKTTLLANNAFFVVGALLMCTSTSIAQLGVGRFISGIACGVASNIVSTYNSEASTIKSRGLLGGFQQLMILVGLFLSQVVAIGLSTAPLWRILFSISAAIAIFQSLLLLLAPESP</sequence>
<accession>A0ACC1J1V3</accession>
<evidence type="ECO:0000313" key="1">
    <source>
        <dbReference type="EMBL" id="KAJ1934477.1"/>
    </source>
</evidence>
<name>A0ACC1J1V3_9FUNG</name>
<dbReference type="EMBL" id="JANBPW010004630">
    <property type="protein sequence ID" value="KAJ1934477.1"/>
    <property type="molecule type" value="Genomic_DNA"/>
</dbReference>
<keyword evidence="2" id="KW-1185">Reference proteome</keyword>
<protein>
    <submittedName>
        <fullName evidence="1">Bifunctional purine biosynthesis protein PurH</fullName>
    </submittedName>
</protein>